<evidence type="ECO:0000256" key="2">
    <source>
        <dbReference type="SAM" id="Phobius"/>
    </source>
</evidence>
<accession>A0A8J3XVJ6</accession>
<reference evidence="3" key="1">
    <citation type="submission" date="2021-01" db="EMBL/GenBank/DDBJ databases">
        <title>Whole genome shotgun sequence of Planotetraspora silvatica NBRC 100141.</title>
        <authorList>
            <person name="Komaki H."/>
            <person name="Tamura T."/>
        </authorList>
    </citation>
    <scope>NUCLEOTIDE SEQUENCE</scope>
    <source>
        <strain evidence="3">NBRC 100141</strain>
    </source>
</reference>
<dbReference type="AlphaFoldDB" id="A0A8J3XVJ6"/>
<keyword evidence="2" id="KW-0472">Membrane</keyword>
<name>A0A8J3XVJ6_9ACTN</name>
<keyword evidence="4" id="KW-1185">Reference proteome</keyword>
<keyword evidence="2" id="KW-1133">Transmembrane helix</keyword>
<organism evidence="3 4">
    <name type="scientific">Planotetraspora silvatica</name>
    <dbReference type="NCBI Taxonomy" id="234614"/>
    <lineage>
        <taxon>Bacteria</taxon>
        <taxon>Bacillati</taxon>
        <taxon>Actinomycetota</taxon>
        <taxon>Actinomycetes</taxon>
        <taxon>Streptosporangiales</taxon>
        <taxon>Streptosporangiaceae</taxon>
        <taxon>Planotetraspora</taxon>
    </lineage>
</organism>
<dbReference type="EMBL" id="BOOQ01000054">
    <property type="protein sequence ID" value="GII50673.1"/>
    <property type="molecule type" value="Genomic_DNA"/>
</dbReference>
<feature type="transmembrane region" description="Helical" evidence="2">
    <location>
        <begin position="25"/>
        <end position="41"/>
    </location>
</feature>
<evidence type="ECO:0000256" key="1">
    <source>
        <dbReference type="SAM" id="MobiDB-lite"/>
    </source>
</evidence>
<sequence length="62" mass="7090">MRGAGRDRPKSHSPTGARAARRRRAALIALVSNVIITLATLRHQRNRALQDRIWERRTDVYG</sequence>
<comment type="caution">
    <text evidence="3">The sequence shown here is derived from an EMBL/GenBank/DDBJ whole genome shotgun (WGS) entry which is preliminary data.</text>
</comment>
<evidence type="ECO:0000313" key="3">
    <source>
        <dbReference type="EMBL" id="GII50673.1"/>
    </source>
</evidence>
<keyword evidence="2" id="KW-0812">Transmembrane</keyword>
<gene>
    <name evidence="3" type="ORF">Psi02_70970</name>
</gene>
<dbReference type="Proteomes" id="UP000644610">
    <property type="component" value="Unassembled WGS sequence"/>
</dbReference>
<proteinExistence type="predicted"/>
<feature type="region of interest" description="Disordered" evidence="1">
    <location>
        <begin position="1"/>
        <end position="20"/>
    </location>
</feature>
<feature type="compositionally biased region" description="Basic and acidic residues" evidence="1">
    <location>
        <begin position="1"/>
        <end position="10"/>
    </location>
</feature>
<protein>
    <submittedName>
        <fullName evidence="3">Uncharacterized protein</fullName>
    </submittedName>
</protein>
<evidence type="ECO:0000313" key="4">
    <source>
        <dbReference type="Proteomes" id="UP000644610"/>
    </source>
</evidence>